<sequence length="98" mass="11633">MKKQWPSENLLWSKSSSMYQREQILFAIMLTMVKDHVIKYHKKPSPRLALAPVFPLNDWPPRLHRPLWSPHNSPHYKQLMRRLPSHYTGVRPVIRGGP</sequence>
<dbReference type="EMBL" id="BGPR01000374">
    <property type="protein sequence ID" value="GBM16463.1"/>
    <property type="molecule type" value="Genomic_DNA"/>
</dbReference>
<comment type="caution">
    <text evidence="1">The sequence shown here is derived from an EMBL/GenBank/DDBJ whole genome shotgun (WGS) entry which is preliminary data.</text>
</comment>
<organism evidence="1 2">
    <name type="scientific">Araneus ventricosus</name>
    <name type="common">Orbweaver spider</name>
    <name type="synonym">Epeira ventricosa</name>
    <dbReference type="NCBI Taxonomy" id="182803"/>
    <lineage>
        <taxon>Eukaryota</taxon>
        <taxon>Metazoa</taxon>
        <taxon>Ecdysozoa</taxon>
        <taxon>Arthropoda</taxon>
        <taxon>Chelicerata</taxon>
        <taxon>Arachnida</taxon>
        <taxon>Araneae</taxon>
        <taxon>Araneomorphae</taxon>
        <taxon>Entelegynae</taxon>
        <taxon>Araneoidea</taxon>
        <taxon>Araneidae</taxon>
        <taxon>Araneus</taxon>
    </lineage>
</organism>
<evidence type="ECO:0000313" key="1">
    <source>
        <dbReference type="EMBL" id="GBM16463.1"/>
    </source>
</evidence>
<protein>
    <submittedName>
        <fullName evidence="1">Uncharacterized protein</fullName>
    </submittedName>
</protein>
<reference evidence="1 2" key="1">
    <citation type="journal article" date="2019" name="Sci. Rep.">
        <title>Orb-weaving spider Araneus ventricosus genome elucidates the spidroin gene catalogue.</title>
        <authorList>
            <person name="Kono N."/>
            <person name="Nakamura H."/>
            <person name="Ohtoshi R."/>
            <person name="Moran D.A.P."/>
            <person name="Shinohara A."/>
            <person name="Yoshida Y."/>
            <person name="Fujiwara M."/>
            <person name="Mori M."/>
            <person name="Tomita M."/>
            <person name="Arakawa K."/>
        </authorList>
    </citation>
    <scope>NUCLEOTIDE SEQUENCE [LARGE SCALE GENOMIC DNA]</scope>
</reference>
<evidence type="ECO:0000313" key="2">
    <source>
        <dbReference type="Proteomes" id="UP000499080"/>
    </source>
</evidence>
<proteinExistence type="predicted"/>
<accession>A0A4Y2DI31</accession>
<name>A0A4Y2DI31_ARAVE</name>
<dbReference type="AlphaFoldDB" id="A0A4Y2DI31"/>
<gene>
    <name evidence="1" type="ORF">AVEN_94949_1</name>
</gene>
<keyword evidence="2" id="KW-1185">Reference proteome</keyword>
<dbReference type="Proteomes" id="UP000499080">
    <property type="component" value="Unassembled WGS sequence"/>
</dbReference>